<dbReference type="RefSeq" id="WP_280937400.1">
    <property type="nucleotide sequence ID" value="NZ_CP123759.1"/>
</dbReference>
<name>A0ABY8NZN4_9GAMM</name>
<proteinExistence type="predicted"/>
<dbReference type="InterPro" id="IPR022231">
    <property type="entry name" value="DUF3757"/>
</dbReference>
<protein>
    <submittedName>
        <fullName evidence="1">DUF3757 domain-containing protein</fullName>
    </submittedName>
</protein>
<organism evidence="1 2">
    <name type="scientific">Arsenophonus apicola</name>
    <dbReference type="NCBI Taxonomy" id="2879119"/>
    <lineage>
        <taxon>Bacteria</taxon>
        <taxon>Pseudomonadati</taxon>
        <taxon>Pseudomonadota</taxon>
        <taxon>Gammaproteobacteria</taxon>
        <taxon>Enterobacterales</taxon>
        <taxon>Morganellaceae</taxon>
        <taxon>Arsenophonus</taxon>
    </lineage>
</organism>
<reference evidence="1 2" key="1">
    <citation type="submission" date="2023-04" db="EMBL/GenBank/DDBJ databases">
        <title>Genome dynamics across the evolutionary transition to endosymbiosis.</title>
        <authorList>
            <person name="Siozios S."/>
            <person name="Nadal-Jimenez P."/>
            <person name="Azagi T."/>
            <person name="Sprong H."/>
            <person name="Frost C.L."/>
            <person name="Parratt S.R."/>
            <person name="Taylor G."/>
            <person name="Brettell L."/>
            <person name="Lew K.C."/>
            <person name="Croft L."/>
            <person name="King K.C."/>
            <person name="Brockhurst M.A."/>
            <person name="Hypsa V."/>
            <person name="Novakova E."/>
            <person name="Darby A.C."/>
            <person name="Hurst G.D.D."/>
        </authorList>
    </citation>
    <scope>NUCLEOTIDE SEQUENCE [LARGE SCALE GENOMIC DNA]</scope>
    <source>
        <strain evidence="2">aApi_AU</strain>
    </source>
</reference>
<accession>A0ABY8NZN4</accession>
<gene>
    <name evidence="1" type="ORF">QG404_09970</name>
</gene>
<sequence>MNNFGIGSKHDYTRLLSDSSINTTASDISHTSVLPDKFIGAKNSAASNYELCPALNKIESSNGVFRANGVNGEWLGALQGIIAEKTTIQSFEMGLAITESQSAPIKFQYCTYRVGVDKTLDMRFTPKNEKEFTIQTVGNLWKEEAGPFGLIYKVCEKTAPENCKFTIRE</sequence>
<evidence type="ECO:0000313" key="2">
    <source>
        <dbReference type="Proteomes" id="UP001231859"/>
    </source>
</evidence>
<evidence type="ECO:0000313" key="1">
    <source>
        <dbReference type="EMBL" id="WGO82698.1"/>
    </source>
</evidence>
<keyword evidence="2" id="KW-1185">Reference proteome</keyword>
<dbReference type="Pfam" id="PF12582">
    <property type="entry name" value="DUF3757"/>
    <property type="match status" value="1"/>
</dbReference>
<dbReference type="EMBL" id="CP123759">
    <property type="protein sequence ID" value="WGO82698.1"/>
    <property type="molecule type" value="Genomic_DNA"/>
</dbReference>
<dbReference type="Proteomes" id="UP001231859">
    <property type="component" value="Chromosome"/>
</dbReference>